<evidence type="ECO:0000256" key="2">
    <source>
        <dbReference type="ARBA" id="ARBA00006363"/>
    </source>
</evidence>
<dbReference type="InterPro" id="IPR001584">
    <property type="entry name" value="Integrase_cat-core"/>
</dbReference>
<dbReference type="KEGG" id="laq:GLA29479_1158"/>
<organism evidence="8 9">
    <name type="scientific">Lysobacter antibioticus</name>
    <dbReference type="NCBI Taxonomy" id="84531"/>
    <lineage>
        <taxon>Bacteria</taxon>
        <taxon>Pseudomonadati</taxon>
        <taxon>Pseudomonadota</taxon>
        <taxon>Gammaproteobacteria</taxon>
        <taxon>Lysobacterales</taxon>
        <taxon>Lysobacteraceae</taxon>
        <taxon>Lysobacter</taxon>
    </lineage>
</organism>
<comment type="similarity">
    <text evidence="2">Belongs to the transposase IS30 family.</text>
</comment>
<name>A0A0S2DWK4_LYSAN</name>
<dbReference type="InterPro" id="IPR051917">
    <property type="entry name" value="Transposase-Integrase"/>
</dbReference>
<dbReference type="Pfam" id="PF13936">
    <property type="entry name" value="HTH_38"/>
    <property type="match status" value="1"/>
</dbReference>
<dbReference type="PANTHER" id="PTHR10948:SF23">
    <property type="entry name" value="TRANSPOSASE INSI FOR INSERTION SEQUENCE ELEMENT IS30A-RELATED"/>
    <property type="match status" value="1"/>
</dbReference>
<evidence type="ECO:0000256" key="4">
    <source>
        <dbReference type="ARBA" id="ARBA00023125"/>
    </source>
</evidence>
<evidence type="ECO:0000256" key="1">
    <source>
        <dbReference type="ARBA" id="ARBA00002190"/>
    </source>
</evidence>
<dbReference type="RefSeq" id="WP_082638292.1">
    <property type="nucleotide sequence ID" value="NZ_CP011129.1"/>
</dbReference>
<proteinExistence type="inferred from homology"/>
<dbReference type="Proteomes" id="UP000060787">
    <property type="component" value="Chromosome"/>
</dbReference>
<dbReference type="PANTHER" id="PTHR10948">
    <property type="entry name" value="TRANSPOSASE"/>
    <property type="match status" value="1"/>
</dbReference>
<dbReference type="GO" id="GO:0004803">
    <property type="term" value="F:transposase activity"/>
    <property type="evidence" value="ECO:0007669"/>
    <property type="project" value="InterPro"/>
</dbReference>
<dbReference type="PATRIC" id="fig|84531.7.peg.1148"/>
<accession>A0A0S2DWK4</accession>
<dbReference type="PROSITE" id="PS01043">
    <property type="entry name" value="TRANSPOSASE_IS30"/>
    <property type="match status" value="1"/>
</dbReference>
<dbReference type="GO" id="GO:0005829">
    <property type="term" value="C:cytosol"/>
    <property type="evidence" value="ECO:0007669"/>
    <property type="project" value="TreeGrafter"/>
</dbReference>
<sequence length="361" mass="41225">MGTQYSHFSAEERGVLMAMKQHGHSGRAIARMLGRADSSVSRELARNGVRTPGPTPALGRPRRGYDAVRAGERARRLRRRARRERKLSADSALWLEVQRRLARYWSPRQISQGLREEYPDRPEWRVSHETIYTAIYAMPRGPIRRELTRLLKQQRAARRSSARGPERRGRMLDVQSIHLRPPAATERLVPGHWEGDFLVGARNASAIGVLVDRKTLFTVLARMRGCTAADALEGFSRVLRRLPLSARQTLTYDQGKEMALHRVLTQRTNVSVYFADPSSPWQRGICENTNGLLRQYFPKGTDLSGYTQRQLDRIAHEFNTRPRASLGYQFPAVVFLRELGMPELAAKVRQSVFDSFAALRR</sequence>
<evidence type="ECO:0000256" key="5">
    <source>
        <dbReference type="ARBA" id="ARBA00023172"/>
    </source>
</evidence>
<dbReference type="InterPro" id="IPR025246">
    <property type="entry name" value="IS30-like_HTH"/>
</dbReference>
<gene>
    <name evidence="8" type="ORF">LA76x_0046</name>
</gene>
<keyword evidence="9" id="KW-1185">Reference proteome</keyword>
<dbReference type="KEGG" id="laq:GLA29479_1965"/>
<dbReference type="SUPFAM" id="SSF53098">
    <property type="entry name" value="Ribonuclease H-like"/>
    <property type="match status" value="1"/>
</dbReference>
<keyword evidence="5" id="KW-0233">DNA recombination</keyword>
<evidence type="ECO:0000313" key="8">
    <source>
        <dbReference type="EMBL" id="ALN78208.1"/>
    </source>
</evidence>
<dbReference type="Gene3D" id="1.10.10.60">
    <property type="entry name" value="Homeodomain-like"/>
    <property type="match status" value="1"/>
</dbReference>
<dbReference type="AlphaFoldDB" id="A0A0S2DWK4"/>
<dbReference type="NCBIfam" id="NF033563">
    <property type="entry name" value="transpos_IS30"/>
    <property type="match status" value="1"/>
</dbReference>
<dbReference type="KEGG" id="lab:LA76x_0046"/>
<dbReference type="InterPro" id="IPR053392">
    <property type="entry name" value="Transposase_IS30-like"/>
</dbReference>
<protein>
    <submittedName>
        <fullName evidence="8">Integrase core domain protein</fullName>
    </submittedName>
</protein>
<feature type="domain" description="Integrase catalytic" evidence="7">
    <location>
        <begin position="186"/>
        <end position="339"/>
    </location>
</feature>
<dbReference type="PROSITE" id="PS50994">
    <property type="entry name" value="INTEGRASE"/>
    <property type="match status" value="1"/>
</dbReference>
<dbReference type="InterPro" id="IPR036397">
    <property type="entry name" value="RNaseH_sf"/>
</dbReference>
<dbReference type="STRING" id="84531.LA76x_0046"/>
<dbReference type="GO" id="GO:0003677">
    <property type="term" value="F:DNA binding"/>
    <property type="evidence" value="ECO:0007669"/>
    <property type="project" value="UniProtKB-KW"/>
</dbReference>
<dbReference type="GO" id="GO:0015074">
    <property type="term" value="P:DNA integration"/>
    <property type="evidence" value="ECO:0007669"/>
    <property type="project" value="InterPro"/>
</dbReference>
<evidence type="ECO:0000313" key="9">
    <source>
        <dbReference type="Proteomes" id="UP000060787"/>
    </source>
</evidence>
<keyword evidence="4" id="KW-0238">DNA-binding</keyword>
<keyword evidence="3" id="KW-0815">Transposition</keyword>
<feature type="region of interest" description="Disordered" evidence="6">
    <location>
        <begin position="40"/>
        <end position="64"/>
    </location>
</feature>
<comment type="function">
    <text evidence="1">Required for the transposition of the insertion element.</text>
</comment>
<dbReference type="EMBL" id="CP011129">
    <property type="protein sequence ID" value="ALN78208.1"/>
    <property type="molecule type" value="Genomic_DNA"/>
</dbReference>
<dbReference type="Gene3D" id="3.30.420.10">
    <property type="entry name" value="Ribonuclease H-like superfamily/Ribonuclease H"/>
    <property type="match status" value="1"/>
</dbReference>
<dbReference type="InterPro" id="IPR012337">
    <property type="entry name" value="RNaseH-like_sf"/>
</dbReference>
<reference evidence="8 9" key="1">
    <citation type="journal article" date="2015" name="BMC Genomics">
        <title>Comparative genomics and metabolic profiling of the genus Lysobacter.</title>
        <authorList>
            <person name="de Bruijn I."/>
            <person name="Cheng X."/>
            <person name="de Jager V."/>
            <person name="Exposito R.G."/>
            <person name="Watrous J."/>
            <person name="Patel N."/>
            <person name="Postma J."/>
            <person name="Dorrestein P.C."/>
            <person name="Kobayashi D."/>
            <person name="Raaijmakers J.M."/>
        </authorList>
    </citation>
    <scope>NUCLEOTIDE SEQUENCE [LARGE SCALE GENOMIC DNA]</scope>
    <source>
        <strain evidence="8 9">76</strain>
    </source>
</reference>
<evidence type="ECO:0000259" key="7">
    <source>
        <dbReference type="PROSITE" id="PS50994"/>
    </source>
</evidence>
<evidence type="ECO:0000256" key="3">
    <source>
        <dbReference type="ARBA" id="ARBA00022578"/>
    </source>
</evidence>
<dbReference type="GO" id="GO:0006313">
    <property type="term" value="P:DNA transposition"/>
    <property type="evidence" value="ECO:0007669"/>
    <property type="project" value="InterPro"/>
</dbReference>
<evidence type="ECO:0000256" key="6">
    <source>
        <dbReference type="SAM" id="MobiDB-lite"/>
    </source>
</evidence>
<dbReference type="InterPro" id="IPR001598">
    <property type="entry name" value="Transposase_IS30_CS"/>
</dbReference>